<sequence>MQTSHTRSSQATLSTLSQLLTSKTSQPTSLWRLSTPHSSQQDSISGKKLSFQYFASVPIKPSCKIR</sequence>
<evidence type="ECO:0000313" key="1">
    <source>
        <dbReference type="EMBL" id="MBX49342.1"/>
    </source>
</evidence>
<dbReference type="GO" id="GO:0016301">
    <property type="term" value="F:kinase activity"/>
    <property type="evidence" value="ECO:0007669"/>
    <property type="project" value="UniProtKB-KW"/>
</dbReference>
<organism evidence="1">
    <name type="scientific">Rhizophora mucronata</name>
    <name type="common">Asiatic mangrove</name>
    <dbReference type="NCBI Taxonomy" id="61149"/>
    <lineage>
        <taxon>Eukaryota</taxon>
        <taxon>Viridiplantae</taxon>
        <taxon>Streptophyta</taxon>
        <taxon>Embryophyta</taxon>
        <taxon>Tracheophyta</taxon>
        <taxon>Spermatophyta</taxon>
        <taxon>Magnoliopsida</taxon>
        <taxon>eudicotyledons</taxon>
        <taxon>Gunneridae</taxon>
        <taxon>Pentapetalae</taxon>
        <taxon>rosids</taxon>
        <taxon>fabids</taxon>
        <taxon>Malpighiales</taxon>
        <taxon>Rhizophoraceae</taxon>
        <taxon>Rhizophora</taxon>
    </lineage>
</organism>
<protein>
    <submittedName>
        <fullName evidence="1">LysM domain receptor-like kinase 4</fullName>
    </submittedName>
</protein>
<keyword evidence="1" id="KW-0418">Kinase</keyword>
<proteinExistence type="predicted"/>
<keyword evidence="1" id="KW-0675">Receptor</keyword>
<reference evidence="1" key="1">
    <citation type="submission" date="2018-02" db="EMBL/GenBank/DDBJ databases">
        <title>Rhizophora mucronata_Transcriptome.</title>
        <authorList>
            <person name="Meera S.P."/>
            <person name="Sreeshan A."/>
            <person name="Augustine A."/>
        </authorList>
    </citation>
    <scope>NUCLEOTIDE SEQUENCE</scope>
    <source>
        <tissue evidence="1">Leaf</tissue>
    </source>
</reference>
<keyword evidence="1" id="KW-0808">Transferase</keyword>
<name>A0A2P2P3N8_RHIMU</name>
<dbReference type="EMBL" id="GGEC01068858">
    <property type="protein sequence ID" value="MBX49342.1"/>
    <property type="molecule type" value="Transcribed_RNA"/>
</dbReference>
<accession>A0A2P2P3N8</accession>
<dbReference type="AlphaFoldDB" id="A0A2P2P3N8"/>